<dbReference type="Pfam" id="PF07731">
    <property type="entry name" value="Cu-oxidase_2"/>
    <property type="match status" value="1"/>
</dbReference>
<dbReference type="Gene3D" id="2.60.40.420">
    <property type="entry name" value="Cupredoxins - blue copper proteins"/>
    <property type="match status" value="3"/>
</dbReference>
<dbReference type="Pfam" id="PF07732">
    <property type="entry name" value="Cu-oxidase_3"/>
    <property type="match status" value="1"/>
</dbReference>
<dbReference type="AlphaFoldDB" id="A0A1W6MZA2"/>
<dbReference type="InterPro" id="IPR008972">
    <property type="entry name" value="Cupredoxin"/>
</dbReference>
<feature type="domain" description="Plastocyanin-like" evidence="4">
    <location>
        <begin position="128"/>
        <end position="203"/>
    </location>
</feature>
<evidence type="ECO:0000313" key="6">
    <source>
        <dbReference type="Proteomes" id="UP000193978"/>
    </source>
</evidence>
<gene>
    <name evidence="5" type="ORF">B1812_19570</name>
</gene>
<keyword evidence="1" id="KW-0479">Metal-binding</keyword>
<dbReference type="PROSITE" id="PS00079">
    <property type="entry name" value="MULTICOPPER_OXIDASE1"/>
    <property type="match status" value="1"/>
</dbReference>
<dbReference type="InterPro" id="IPR011707">
    <property type="entry name" value="Cu-oxidase-like_N"/>
</dbReference>
<dbReference type="KEGG" id="mbry:B1812_19570"/>
<evidence type="ECO:0000259" key="3">
    <source>
        <dbReference type="Pfam" id="PF07731"/>
    </source>
</evidence>
<dbReference type="GO" id="GO:0005507">
    <property type="term" value="F:copper ion binding"/>
    <property type="evidence" value="ECO:0007669"/>
    <property type="project" value="InterPro"/>
</dbReference>
<dbReference type="InterPro" id="IPR011706">
    <property type="entry name" value="Cu-oxidase_C"/>
</dbReference>
<evidence type="ECO:0000256" key="1">
    <source>
        <dbReference type="ARBA" id="ARBA00022723"/>
    </source>
</evidence>
<dbReference type="OrthoDB" id="9757546at2"/>
<dbReference type="PROSITE" id="PS00080">
    <property type="entry name" value="MULTICOPPER_OXIDASE2"/>
    <property type="match status" value="1"/>
</dbReference>
<evidence type="ECO:0000313" key="5">
    <source>
        <dbReference type="EMBL" id="ARN82911.1"/>
    </source>
</evidence>
<feature type="domain" description="Plastocyanin-like" evidence="3">
    <location>
        <begin position="604"/>
        <end position="730"/>
    </location>
</feature>
<keyword evidence="2" id="KW-0560">Oxidoreductase</keyword>
<name>A0A1W6MZA2_9HYPH</name>
<evidence type="ECO:0000256" key="2">
    <source>
        <dbReference type="ARBA" id="ARBA00023002"/>
    </source>
</evidence>
<keyword evidence="6" id="KW-1185">Reference proteome</keyword>
<evidence type="ECO:0008006" key="7">
    <source>
        <dbReference type="Google" id="ProtNLM"/>
    </source>
</evidence>
<dbReference type="RefSeq" id="WP_085773052.1">
    <property type="nucleotide sequence ID" value="NZ_AP027149.1"/>
</dbReference>
<dbReference type="SUPFAM" id="SSF49503">
    <property type="entry name" value="Cupredoxins"/>
    <property type="match status" value="3"/>
</dbReference>
<dbReference type="InterPro" id="IPR045087">
    <property type="entry name" value="Cu-oxidase_fam"/>
</dbReference>
<dbReference type="PANTHER" id="PTHR48267">
    <property type="entry name" value="CUPREDOXIN SUPERFAMILY PROTEIN"/>
    <property type="match status" value="1"/>
</dbReference>
<reference evidence="5 6" key="1">
    <citation type="submission" date="2017-02" db="EMBL/GenBank/DDBJ databases">
        <authorList>
            <person name="Peterson S.W."/>
        </authorList>
    </citation>
    <scope>NUCLEOTIDE SEQUENCE [LARGE SCALE GENOMIC DNA]</scope>
    <source>
        <strain evidence="5 6">S285</strain>
    </source>
</reference>
<dbReference type="InterPro" id="IPR033138">
    <property type="entry name" value="Cu_oxidase_CS"/>
</dbReference>
<sequence length="731" mass="80342">MFEDSLPLAAFDAPQTFTAHAEVRIRIEPRRVKFSDARPAPAQDPNAWRYVRVGSKEDNHHHPLDVALGPVFNIRRGVTLDVCWENAIGSMPPMEPNHEATLEPPPINPIPMQYGAPVWKGMNPSVGVVTHLHGARVQGSSDGWPLHPASFPGNPYEFPSARPYRYTNDQRSCMLWFHDHAMDNTAVQVHAGLAGIYFIRDKADDEILSLIGGAGQEIPLVLQDRKFACGFEKLDYWAGVPTFPDDFDRPEYLGDTIFVNGRPSPFHEVERKIYRLRVLNGSHARTFALALIDPAPWNYLAAPEPSRVGYSDLITVIGNDGGLFPEPQRLGQTDHILLAPGERLDLLLDLTSIEARKDDMGAVVPTRSLRLVNLAVASAQAGDWPEAIFRTTEPLAGFPKPAGAGPNDPAPSVASSVLTFDAGAQRQLLASIAAIRVANAMEFCIDVTKTRAGALDEAQLSNILASAASEDGFEWREGALQAPQGAAIARNRFVVLMNDALGIGFNKDAQPGDPQWNPYALGPWRDTQIWELSPADPKDGRTAFAIPFSVDLNGSNPPAGSADATKNYFVARASWFDNYPPERLIDDAAAKGEKPGYAKLHAPAATPKAGTYERWYVANIGNAQPLLAGVVDDKGNVGVPDMHPYHMHLVNFVVTGRWRLQADTNSFAPTANQRKNEFDKLCRHDTVRVQSNELLELLVFFPPGYTGCYPFHCHVLEHEDMGMMSHFEVVP</sequence>
<proteinExistence type="predicted"/>
<dbReference type="PANTHER" id="PTHR48267:SF1">
    <property type="entry name" value="BILIRUBIN OXIDASE"/>
    <property type="match status" value="1"/>
</dbReference>
<accession>A0A1W6MZA2</accession>
<dbReference type="EMBL" id="CP019948">
    <property type="protein sequence ID" value="ARN82911.1"/>
    <property type="molecule type" value="Genomic_DNA"/>
</dbReference>
<dbReference type="GO" id="GO:0016491">
    <property type="term" value="F:oxidoreductase activity"/>
    <property type="evidence" value="ECO:0007669"/>
    <property type="project" value="UniProtKB-KW"/>
</dbReference>
<protein>
    <recommendedName>
        <fullName evidence="7">Copper oxidase</fullName>
    </recommendedName>
</protein>
<dbReference type="InterPro" id="IPR002355">
    <property type="entry name" value="Cu_oxidase_Cu_BS"/>
</dbReference>
<evidence type="ECO:0000259" key="4">
    <source>
        <dbReference type="Pfam" id="PF07732"/>
    </source>
</evidence>
<dbReference type="Proteomes" id="UP000193978">
    <property type="component" value="Chromosome"/>
</dbReference>
<dbReference type="STRING" id="655015.B1812_19570"/>
<organism evidence="5 6">
    <name type="scientific">Methylocystis bryophila</name>
    <dbReference type="NCBI Taxonomy" id="655015"/>
    <lineage>
        <taxon>Bacteria</taxon>
        <taxon>Pseudomonadati</taxon>
        <taxon>Pseudomonadota</taxon>
        <taxon>Alphaproteobacteria</taxon>
        <taxon>Hyphomicrobiales</taxon>
        <taxon>Methylocystaceae</taxon>
        <taxon>Methylocystis</taxon>
    </lineage>
</organism>